<dbReference type="Gene3D" id="3.90.550.10">
    <property type="entry name" value="Spore Coat Polysaccharide Biosynthesis Protein SpsA, Chain A"/>
    <property type="match status" value="1"/>
</dbReference>
<keyword evidence="4" id="KW-0812">Transmembrane</keyword>
<evidence type="ECO:0000256" key="1">
    <source>
        <dbReference type="ARBA" id="ARBA00006739"/>
    </source>
</evidence>
<evidence type="ECO:0000259" key="5">
    <source>
        <dbReference type="Pfam" id="PF00535"/>
    </source>
</evidence>
<dbReference type="PANTHER" id="PTHR43685:SF5">
    <property type="entry name" value="GLYCOSYLTRANSFERASE EPSE-RELATED"/>
    <property type="match status" value="1"/>
</dbReference>
<evidence type="ECO:0000313" key="7">
    <source>
        <dbReference type="EMBL" id="QNO55101.1"/>
    </source>
</evidence>
<sequence length="274" mass="32068">MKQPLISVVMSTYNEEKYVKDSIASILNQTFSDFEFIIIHEYGSTDRTLEILKCYSVLDERINILINDEYIGFAESLNKGIKNAKGKYIARMDAGDISHPERFEKQVKFLEEHEDVCIVGTWAYWIKKDKKIIGEWRPPAVINNISLFKISPAIHSSIMIRKKLFEEIGNYNSKYRAEDFELYMRAMKNGFGIANIQDFLINIAYREGISIVKIREMQKSTFKIKLRYLPYFFNFWNVIYTMRSLVGCLLPSFLLKRILPSIRRKNGKLGDNHA</sequence>
<keyword evidence="3" id="KW-0808">Transferase</keyword>
<evidence type="ECO:0000256" key="4">
    <source>
        <dbReference type="SAM" id="Phobius"/>
    </source>
</evidence>
<dbReference type="EMBL" id="MT631603">
    <property type="protein sequence ID" value="QNO55101.1"/>
    <property type="molecule type" value="Genomic_DNA"/>
</dbReference>
<feature type="domain" description="Glycosyltransferase 2-like" evidence="5">
    <location>
        <begin position="7"/>
        <end position="169"/>
    </location>
</feature>
<dbReference type="InterPro" id="IPR001173">
    <property type="entry name" value="Glyco_trans_2-like"/>
</dbReference>
<dbReference type="AlphaFoldDB" id="A0A7G9Z446"/>
<reference evidence="6" key="1">
    <citation type="submission" date="2020-06" db="EMBL/GenBank/DDBJ databases">
        <title>Unique genomic features of the anaerobic methanotrophic archaea.</title>
        <authorList>
            <person name="Chadwick G.L."/>
            <person name="Skennerton C.T."/>
            <person name="Laso-Perez R."/>
            <person name="Leu A.O."/>
            <person name="Speth D.R."/>
            <person name="Yu H."/>
            <person name="Morgan-Lang C."/>
            <person name="Hatzenpichler R."/>
            <person name="Goudeau D."/>
            <person name="Malmstrom R."/>
            <person name="Brazelton W.J."/>
            <person name="Woyke T."/>
            <person name="Hallam S.J."/>
            <person name="Tyson G.W."/>
            <person name="Wegener G."/>
            <person name="Boetius A."/>
            <person name="Orphan V."/>
        </authorList>
    </citation>
    <scope>NUCLEOTIDE SEQUENCE</scope>
</reference>
<dbReference type="SUPFAM" id="SSF53448">
    <property type="entry name" value="Nucleotide-diphospho-sugar transferases"/>
    <property type="match status" value="1"/>
</dbReference>
<comment type="similarity">
    <text evidence="1">Belongs to the glycosyltransferase 2 family.</text>
</comment>
<name>A0A7G9Z446_9EURY</name>
<dbReference type="PANTHER" id="PTHR43685">
    <property type="entry name" value="GLYCOSYLTRANSFERASE"/>
    <property type="match status" value="1"/>
</dbReference>
<dbReference type="Pfam" id="PF00535">
    <property type="entry name" value="Glycos_transf_2"/>
    <property type="match status" value="1"/>
</dbReference>
<dbReference type="GO" id="GO:0016757">
    <property type="term" value="F:glycosyltransferase activity"/>
    <property type="evidence" value="ECO:0007669"/>
    <property type="project" value="UniProtKB-KW"/>
</dbReference>
<keyword evidence="2" id="KW-0328">Glycosyltransferase</keyword>
<keyword evidence="4" id="KW-0472">Membrane</keyword>
<organism evidence="6">
    <name type="scientific">Candidatus Methanophaga sp. ANME-1 ERB7</name>
    <dbReference type="NCBI Taxonomy" id="2759913"/>
    <lineage>
        <taxon>Archaea</taxon>
        <taxon>Methanobacteriati</taxon>
        <taxon>Methanobacteriota</taxon>
        <taxon>Stenosarchaea group</taxon>
        <taxon>Methanomicrobia</taxon>
        <taxon>Candidatus Methanophagales</taxon>
        <taxon>Candidatus Methanophagaceae</taxon>
        <taxon>Candidatus Methanophaga</taxon>
    </lineage>
</organism>
<dbReference type="InterPro" id="IPR050834">
    <property type="entry name" value="Glycosyltransf_2"/>
</dbReference>
<keyword evidence="4" id="KW-1133">Transmembrane helix</keyword>
<proteinExistence type="inferred from homology"/>
<evidence type="ECO:0000256" key="2">
    <source>
        <dbReference type="ARBA" id="ARBA00022676"/>
    </source>
</evidence>
<evidence type="ECO:0000313" key="6">
    <source>
        <dbReference type="EMBL" id="QNO55030.1"/>
    </source>
</evidence>
<dbReference type="EMBL" id="MT631601">
    <property type="protein sequence ID" value="QNO55030.1"/>
    <property type="molecule type" value="Genomic_DNA"/>
</dbReference>
<dbReference type="InterPro" id="IPR029044">
    <property type="entry name" value="Nucleotide-diphossugar_trans"/>
</dbReference>
<accession>A0A7G9Z446</accession>
<evidence type="ECO:0000256" key="3">
    <source>
        <dbReference type="ARBA" id="ARBA00022679"/>
    </source>
</evidence>
<protein>
    <recommendedName>
        <fullName evidence="5">Glycosyltransferase 2-like domain-containing protein</fullName>
    </recommendedName>
</protein>
<feature type="transmembrane region" description="Helical" evidence="4">
    <location>
        <begin position="231"/>
        <end position="255"/>
    </location>
</feature>
<gene>
    <name evidence="6" type="ORF">FPOEFMDM_00015</name>
    <name evidence="7" type="ORF">MNNOGLJF_00015</name>
</gene>